<reference evidence="10 11" key="1">
    <citation type="submission" date="2023-06" db="EMBL/GenBank/DDBJ databases">
        <title>Alteromonas sp. ASW11-36 isolated from intertidal sand.</title>
        <authorList>
            <person name="Li Y."/>
        </authorList>
    </citation>
    <scope>NUCLEOTIDE SEQUENCE [LARGE SCALE GENOMIC DNA]</scope>
    <source>
        <strain evidence="10 11">ASW11-36</strain>
    </source>
</reference>
<dbReference type="SUPFAM" id="SSF57863">
    <property type="entry name" value="ArfGap/RecO-like zinc finger"/>
    <property type="match status" value="1"/>
</dbReference>
<dbReference type="InterPro" id="IPR022572">
    <property type="entry name" value="DNA_rep/recomb_RecO_N"/>
</dbReference>
<keyword evidence="11" id="KW-1185">Reference proteome</keyword>
<dbReference type="RefSeq" id="WP_289366487.1">
    <property type="nucleotide sequence ID" value="NZ_JAUCBP010000012.1"/>
</dbReference>
<dbReference type="Gene3D" id="2.40.50.140">
    <property type="entry name" value="Nucleic acid-binding proteins"/>
    <property type="match status" value="1"/>
</dbReference>
<dbReference type="Gene3D" id="1.20.1440.120">
    <property type="entry name" value="Recombination protein O, C-terminal domain"/>
    <property type="match status" value="1"/>
</dbReference>
<accession>A0ABT7T052</accession>
<dbReference type="NCBIfam" id="TIGR00613">
    <property type="entry name" value="reco"/>
    <property type="match status" value="1"/>
</dbReference>
<evidence type="ECO:0000256" key="3">
    <source>
        <dbReference type="ARBA" id="ARBA00021310"/>
    </source>
</evidence>
<sequence length="237" mass="26319">MNKQVTEGFVLHRIPYRESSLLVDVFCAVNGMIRGVAKGVRGTKSDRKSLLQPFQCLEITLSGRNELKNIGRVESTSVRYQLANQPLFCAMYLNELLCRALPNDLPCEGIYALYQETLEALAELPQVPPRSDIEALLRNFELELLLDLGFLPDLAYCADNTTAIGADGYYALQAEAGFTPLDSNQPDGFHGKDILAIAARDWHQSSLLTAKRFMRTALVPLIGTKPLRSRELFGGVK</sequence>
<dbReference type="PANTHER" id="PTHR33991">
    <property type="entry name" value="DNA REPAIR PROTEIN RECO"/>
    <property type="match status" value="1"/>
</dbReference>
<dbReference type="Proteomes" id="UP001234343">
    <property type="component" value="Unassembled WGS sequence"/>
</dbReference>
<evidence type="ECO:0000256" key="6">
    <source>
        <dbReference type="ARBA" id="ARBA00023204"/>
    </source>
</evidence>
<dbReference type="InterPro" id="IPR042242">
    <property type="entry name" value="RecO_C"/>
</dbReference>
<keyword evidence="6 8" id="KW-0234">DNA repair</keyword>
<name>A0ABT7T052_9ALTE</name>
<gene>
    <name evidence="8 10" type="primary">recO</name>
    <name evidence="10" type="ORF">QTP81_14535</name>
</gene>
<evidence type="ECO:0000256" key="5">
    <source>
        <dbReference type="ARBA" id="ARBA00023172"/>
    </source>
</evidence>
<dbReference type="Pfam" id="PF02565">
    <property type="entry name" value="RecO_C"/>
    <property type="match status" value="1"/>
</dbReference>
<evidence type="ECO:0000313" key="11">
    <source>
        <dbReference type="Proteomes" id="UP001234343"/>
    </source>
</evidence>
<dbReference type="Pfam" id="PF11967">
    <property type="entry name" value="RecO_N"/>
    <property type="match status" value="1"/>
</dbReference>
<protein>
    <recommendedName>
        <fullName evidence="3 8">DNA repair protein RecO</fullName>
    </recommendedName>
    <alternativeName>
        <fullName evidence="7 8">Recombination protein O</fullName>
    </alternativeName>
</protein>
<evidence type="ECO:0000256" key="8">
    <source>
        <dbReference type="HAMAP-Rule" id="MF_00201"/>
    </source>
</evidence>
<evidence type="ECO:0000256" key="2">
    <source>
        <dbReference type="ARBA" id="ARBA00007452"/>
    </source>
</evidence>
<dbReference type="EMBL" id="JAUCBP010000012">
    <property type="protein sequence ID" value="MDM7861817.1"/>
    <property type="molecule type" value="Genomic_DNA"/>
</dbReference>
<evidence type="ECO:0000256" key="7">
    <source>
        <dbReference type="ARBA" id="ARBA00033409"/>
    </source>
</evidence>
<comment type="caution">
    <text evidence="10">The sequence shown here is derived from an EMBL/GenBank/DDBJ whole genome shotgun (WGS) entry which is preliminary data.</text>
</comment>
<dbReference type="InterPro" id="IPR003717">
    <property type="entry name" value="RecO"/>
</dbReference>
<evidence type="ECO:0000259" key="9">
    <source>
        <dbReference type="Pfam" id="PF11967"/>
    </source>
</evidence>
<feature type="domain" description="DNA replication/recombination mediator RecO N-terminal" evidence="9">
    <location>
        <begin position="1"/>
        <end position="76"/>
    </location>
</feature>
<dbReference type="PANTHER" id="PTHR33991:SF1">
    <property type="entry name" value="DNA REPAIR PROTEIN RECO"/>
    <property type="match status" value="1"/>
</dbReference>
<organism evidence="10 11">
    <name type="scientific">Alteromonas arenosi</name>
    <dbReference type="NCBI Taxonomy" id="3055817"/>
    <lineage>
        <taxon>Bacteria</taxon>
        <taxon>Pseudomonadati</taxon>
        <taxon>Pseudomonadota</taxon>
        <taxon>Gammaproteobacteria</taxon>
        <taxon>Alteromonadales</taxon>
        <taxon>Alteromonadaceae</taxon>
        <taxon>Alteromonas/Salinimonas group</taxon>
        <taxon>Alteromonas</taxon>
    </lineage>
</organism>
<dbReference type="SUPFAM" id="SSF50249">
    <property type="entry name" value="Nucleic acid-binding proteins"/>
    <property type="match status" value="1"/>
</dbReference>
<comment type="similarity">
    <text evidence="2 8">Belongs to the RecO family.</text>
</comment>
<proteinExistence type="inferred from homology"/>
<dbReference type="InterPro" id="IPR012340">
    <property type="entry name" value="NA-bd_OB-fold"/>
</dbReference>
<dbReference type="HAMAP" id="MF_00201">
    <property type="entry name" value="RecO"/>
    <property type="match status" value="1"/>
</dbReference>
<keyword evidence="5 8" id="KW-0233">DNA recombination</keyword>
<evidence type="ECO:0000256" key="1">
    <source>
        <dbReference type="ARBA" id="ARBA00003065"/>
    </source>
</evidence>
<comment type="function">
    <text evidence="1 8">Involved in DNA repair and RecF pathway recombination.</text>
</comment>
<evidence type="ECO:0000256" key="4">
    <source>
        <dbReference type="ARBA" id="ARBA00022763"/>
    </source>
</evidence>
<evidence type="ECO:0000313" key="10">
    <source>
        <dbReference type="EMBL" id="MDM7861817.1"/>
    </source>
</evidence>
<dbReference type="InterPro" id="IPR037278">
    <property type="entry name" value="ARFGAP/RecO"/>
</dbReference>
<keyword evidence="4 8" id="KW-0227">DNA damage</keyword>